<evidence type="ECO:0000313" key="3">
    <source>
        <dbReference type="Proteomes" id="UP000028582"/>
    </source>
</evidence>
<name>A0A080Z596_PHYNI</name>
<sequence>MTLILAHVHALEFVYNRAKLERASVVLASFSSVVILCPESGWLADRPGGGGLMLGSIPVFDPGLGEYFCDMGTPGAAYENKLKIGAALMTQSDHVRDWGRGEQSPKKGDVRDECEFHR</sequence>
<organism evidence="2 3">
    <name type="scientific">Phytophthora nicotianae P1976</name>
    <dbReference type="NCBI Taxonomy" id="1317066"/>
    <lineage>
        <taxon>Eukaryota</taxon>
        <taxon>Sar</taxon>
        <taxon>Stramenopiles</taxon>
        <taxon>Oomycota</taxon>
        <taxon>Peronosporomycetes</taxon>
        <taxon>Peronosporales</taxon>
        <taxon>Peronosporaceae</taxon>
        <taxon>Phytophthora</taxon>
    </lineage>
</organism>
<proteinExistence type="predicted"/>
<evidence type="ECO:0000256" key="1">
    <source>
        <dbReference type="SAM" id="MobiDB-lite"/>
    </source>
</evidence>
<dbReference type="Proteomes" id="UP000028582">
    <property type="component" value="Unassembled WGS sequence"/>
</dbReference>
<dbReference type="EMBL" id="ANJA01003723">
    <property type="protein sequence ID" value="ETO61807.1"/>
    <property type="molecule type" value="Genomic_DNA"/>
</dbReference>
<accession>A0A080Z596</accession>
<comment type="caution">
    <text evidence="2">The sequence shown here is derived from an EMBL/GenBank/DDBJ whole genome shotgun (WGS) entry which is preliminary data.</text>
</comment>
<evidence type="ECO:0000313" key="2">
    <source>
        <dbReference type="EMBL" id="ETO61807.1"/>
    </source>
</evidence>
<feature type="region of interest" description="Disordered" evidence="1">
    <location>
        <begin position="95"/>
        <end position="118"/>
    </location>
</feature>
<gene>
    <name evidence="2" type="ORF">F444_20231</name>
</gene>
<dbReference type="AlphaFoldDB" id="A0A080Z596"/>
<reference evidence="2 3" key="1">
    <citation type="submission" date="2013-11" db="EMBL/GenBank/DDBJ databases">
        <title>The Genome Sequence of Phytophthora parasitica P1976.</title>
        <authorList>
            <consortium name="The Broad Institute Genomics Platform"/>
            <person name="Russ C."/>
            <person name="Tyler B."/>
            <person name="Panabieres F."/>
            <person name="Shan W."/>
            <person name="Tripathy S."/>
            <person name="Grunwald N."/>
            <person name="Machado M."/>
            <person name="Johnson C.S."/>
            <person name="Walker B."/>
            <person name="Young S."/>
            <person name="Zeng Q."/>
            <person name="Gargeya S."/>
            <person name="Fitzgerald M."/>
            <person name="Haas B."/>
            <person name="Abouelleil A."/>
            <person name="Allen A.W."/>
            <person name="Alvarado L."/>
            <person name="Arachchi H.M."/>
            <person name="Berlin A.M."/>
            <person name="Chapman S.B."/>
            <person name="Gainer-Dewar J."/>
            <person name="Goldberg J."/>
            <person name="Griggs A."/>
            <person name="Gujja S."/>
            <person name="Hansen M."/>
            <person name="Howarth C."/>
            <person name="Imamovic A."/>
            <person name="Ireland A."/>
            <person name="Larimer J."/>
            <person name="McCowan C."/>
            <person name="Murphy C."/>
            <person name="Pearson M."/>
            <person name="Poon T.W."/>
            <person name="Priest M."/>
            <person name="Roberts A."/>
            <person name="Saif S."/>
            <person name="Shea T."/>
            <person name="Sisk P."/>
            <person name="Sykes S."/>
            <person name="Wortman J."/>
            <person name="Nusbaum C."/>
            <person name="Birren B."/>
        </authorList>
    </citation>
    <scope>NUCLEOTIDE SEQUENCE [LARGE SCALE GENOMIC DNA]</scope>
    <source>
        <strain evidence="2 3">P1976</strain>
    </source>
</reference>
<protein>
    <submittedName>
        <fullName evidence="2">Uncharacterized protein</fullName>
    </submittedName>
</protein>